<evidence type="ECO:0000256" key="3">
    <source>
        <dbReference type="PROSITE-ProRule" id="PRU01091"/>
    </source>
</evidence>
<accession>A0A0R0CJ49</accession>
<protein>
    <submittedName>
        <fullName evidence="5">Transcriptional regulator</fullName>
    </submittedName>
</protein>
<dbReference type="PATRIC" id="fig|405446.3.peg.389"/>
<organism evidence="5 6">
    <name type="scientific">Stenotrophomonas terrae</name>
    <dbReference type="NCBI Taxonomy" id="405446"/>
    <lineage>
        <taxon>Bacteria</taxon>
        <taxon>Pseudomonadati</taxon>
        <taxon>Pseudomonadota</taxon>
        <taxon>Gammaproteobacteria</taxon>
        <taxon>Lysobacterales</taxon>
        <taxon>Lysobacteraceae</taxon>
        <taxon>Stenotrophomonas</taxon>
    </lineage>
</organism>
<evidence type="ECO:0000259" key="4">
    <source>
        <dbReference type="PROSITE" id="PS51755"/>
    </source>
</evidence>
<dbReference type="SMART" id="SM00862">
    <property type="entry name" value="Trans_reg_C"/>
    <property type="match status" value="1"/>
</dbReference>
<dbReference type="Gene3D" id="1.10.10.10">
    <property type="entry name" value="Winged helix-like DNA-binding domain superfamily/Winged helix DNA-binding domain"/>
    <property type="match status" value="1"/>
</dbReference>
<feature type="domain" description="OmpR/PhoB-type" evidence="4">
    <location>
        <begin position="9"/>
        <end position="108"/>
    </location>
</feature>
<dbReference type="Gene3D" id="1.25.40.10">
    <property type="entry name" value="Tetratricopeptide repeat domain"/>
    <property type="match status" value="2"/>
</dbReference>
<dbReference type="SUPFAM" id="SSF46894">
    <property type="entry name" value="C-terminal effector domain of the bipartite response regulators"/>
    <property type="match status" value="1"/>
</dbReference>
<dbReference type="GO" id="GO:0003677">
    <property type="term" value="F:DNA binding"/>
    <property type="evidence" value="ECO:0007669"/>
    <property type="project" value="UniProtKB-UniRule"/>
</dbReference>
<dbReference type="RefSeq" id="WP_057627199.1">
    <property type="nucleotide sequence ID" value="NZ_LDJJ01000014.1"/>
</dbReference>
<evidence type="ECO:0000313" key="6">
    <source>
        <dbReference type="Proteomes" id="UP000051863"/>
    </source>
</evidence>
<dbReference type="PANTHER" id="PTHR12558:SF13">
    <property type="entry name" value="CELL DIVISION CYCLE PROTEIN 27 HOMOLOG"/>
    <property type="match status" value="1"/>
</dbReference>
<reference evidence="5 6" key="1">
    <citation type="submission" date="2015-05" db="EMBL/GenBank/DDBJ databases">
        <title>Genome sequencing and analysis of members of genus Stenotrophomonas.</title>
        <authorList>
            <person name="Patil P.P."/>
            <person name="Midha S."/>
            <person name="Patil P.B."/>
        </authorList>
    </citation>
    <scope>NUCLEOTIDE SEQUENCE [LARGE SCALE GENOMIC DNA]</scope>
    <source>
        <strain evidence="5 6">DSM 18941</strain>
    </source>
</reference>
<dbReference type="PROSITE" id="PS51755">
    <property type="entry name" value="OMPR_PHOB"/>
    <property type="match status" value="1"/>
</dbReference>
<dbReference type="Proteomes" id="UP000051863">
    <property type="component" value="Unassembled WGS sequence"/>
</dbReference>
<dbReference type="InterPro" id="IPR001867">
    <property type="entry name" value="OmpR/PhoB-type_DNA-bd"/>
</dbReference>
<dbReference type="EMBL" id="LDJJ01000014">
    <property type="protein sequence ID" value="KRG69929.1"/>
    <property type="molecule type" value="Genomic_DNA"/>
</dbReference>
<comment type="caution">
    <text evidence="5">The sequence shown here is derived from an EMBL/GenBank/DDBJ whole genome shotgun (WGS) entry which is preliminary data.</text>
</comment>
<dbReference type="Pfam" id="PF00486">
    <property type="entry name" value="Trans_reg_C"/>
    <property type="match status" value="1"/>
</dbReference>
<gene>
    <name evidence="5" type="ORF">ABB27_05365</name>
</gene>
<dbReference type="AlphaFoldDB" id="A0A0R0CJ49"/>
<dbReference type="InterPro" id="IPR016032">
    <property type="entry name" value="Sig_transdc_resp-reg_C-effctor"/>
</dbReference>
<dbReference type="SMART" id="SM00028">
    <property type="entry name" value="TPR"/>
    <property type="match status" value="2"/>
</dbReference>
<evidence type="ECO:0000256" key="2">
    <source>
        <dbReference type="PROSITE-ProRule" id="PRU00339"/>
    </source>
</evidence>
<dbReference type="CDD" id="cd00383">
    <property type="entry name" value="trans_reg_C"/>
    <property type="match status" value="1"/>
</dbReference>
<keyword evidence="6" id="KW-1185">Reference proteome</keyword>
<dbReference type="SUPFAM" id="SSF48452">
    <property type="entry name" value="TPR-like"/>
    <property type="match status" value="1"/>
</dbReference>
<dbReference type="InterPro" id="IPR019734">
    <property type="entry name" value="TPR_rpt"/>
</dbReference>
<dbReference type="GO" id="GO:0006355">
    <property type="term" value="P:regulation of DNA-templated transcription"/>
    <property type="evidence" value="ECO:0007669"/>
    <property type="project" value="InterPro"/>
</dbReference>
<dbReference type="PROSITE" id="PS50005">
    <property type="entry name" value="TPR"/>
    <property type="match status" value="1"/>
</dbReference>
<proteinExistence type="predicted"/>
<name>A0A0R0CJ49_9GAMM</name>
<dbReference type="GO" id="GO:0000160">
    <property type="term" value="P:phosphorelay signal transduction system"/>
    <property type="evidence" value="ECO:0007669"/>
    <property type="project" value="InterPro"/>
</dbReference>
<keyword evidence="2" id="KW-0802">TPR repeat</keyword>
<dbReference type="InterPro" id="IPR036388">
    <property type="entry name" value="WH-like_DNA-bd_sf"/>
</dbReference>
<sequence length="533" mass="57135">MPDPLDSTPLHYRLDDLRIDVARQRVLRNDGQLLDVAGLSFRLLHYLLTQGTRVVGFDALIANVWAPAIVNEETVTQRVRLLRQALGDDGRTARYLRSVRGQGYQLCSEPVADDAQAAAVATSGSARATTSWRRIALPLTAALLLVAGLAWWRWPSDAPAQPPLLQRADYYAGIGQRDNNERAIALYKQYLQQAPDDVQAQLGVARAQAARACLYNGTAEDAAQAQALAEAVIARQPQSAAAYGVLAYSHDCRGQIDAALAAYERAVQLDPGADGSRASAAYLYARQGRLADALAANLAVRHPQQVRFWELQVASNLDLLGYSTAAEARYRRSFQLYPDNVFSNIAWPNFLYEHGRPAEAQAALDEAHARGTEHAQLYLLAAELALQRGDTAAARTASQRARTLRPDASLPRTVAWLAGAEPAPAASLLLQDAASLRTGLAQGSDPLDGIDAALLANLAGDNKAAMAALQAAVSAGYRNAAYLRVSPLFAKLREEPGFAPLLQAIATAVASERARVIASGQLPADAQAVTAAR</sequence>
<feature type="DNA-binding region" description="OmpR/PhoB-type" evidence="3">
    <location>
        <begin position="9"/>
        <end position="108"/>
    </location>
</feature>
<keyword evidence="1 3" id="KW-0238">DNA-binding</keyword>
<dbReference type="PANTHER" id="PTHR12558">
    <property type="entry name" value="CELL DIVISION CYCLE 16,23,27"/>
    <property type="match status" value="1"/>
</dbReference>
<dbReference type="InterPro" id="IPR011990">
    <property type="entry name" value="TPR-like_helical_dom_sf"/>
</dbReference>
<feature type="repeat" description="TPR" evidence="2">
    <location>
        <begin position="240"/>
        <end position="273"/>
    </location>
</feature>
<evidence type="ECO:0000256" key="1">
    <source>
        <dbReference type="ARBA" id="ARBA00023125"/>
    </source>
</evidence>
<dbReference type="OrthoDB" id="5932494at2"/>
<evidence type="ECO:0000313" key="5">
    <source>
        <dbReference type="EMBL" id="KRG69929.1"/>
    </source>
</evidence>